<dbReference type="InterPro" id="IPR025875">
    <property type="entry name" value="Leu-rich_rpt_4"/>
</dbReference>
<evidence type="ECO:0000259" key="16">
    <source>
        <dbReference type="PROSITE" id="PS50011"/>
    </source>
</evidence>
<dbReference type="SMART" id="SM00248">
    <property type="entry name" value="ANK"/>
    <property type="match status" value="9"/>
</dbReference>
<evidence type="ECO:0000256" key="8">
    <source>
        <dbReference type="ARBA" id="ARBA00022777"/>
    </source>
</evidence>
<dbReference type="EMBL" id="CAKKLH010000065">
    <property type="protein sequence ID" value="CAH0101707.1"/>
    <property type="molecule type" value="Genomic_DNA"/>
</dbReference>
<keyword evidence="9 14" id="KW-0067">ATP-binding</keyword>
<dbReference type="PRINTS" id="PR00449">
    <property type="entry name" value="RASTRNSFRMNG"/>
</dbReference>
<dbReference type="Gene3D" id="1.10.510.10">
    <property type="entry name" value="Transferase(Phosphotransferase) domain 1"/>
    <property type="match status" value="1"/>
</dbReference>
<dbReference type="GO" id="GO:0004674">
    <property type="term" value="F:protein serine/threonine kinase activity"/>
    <property type="evidence" value="ECO:0007669"/>
    <property type="project" value="UniProtKB-KW"/>
</dbReference>
<evidence type="ECO:0000256" key="14">
    <source>
        <dbReference type="PROSITE-ProRule" id="PRU10141"/>
    </source>
</evidence>
<dbReference type="SUPFAM" id="SSF52058">
    <property type="entry name" value="L domain-like"/>
    <property type="match status" value="1"/>
</dbReference>
<dbReference type="FunFam" id="3.40.50.300:FF:001518">
    <property type="entry name" value="Leucine-rich repeat kinase, isoform C"/>
    <property type="match status" value="1"/>
</dbReference>
<dbReference type="Gene3D" id="3.40.50.300">
    <property type="entry name" value="P-loop containing nucleotide triphosphate hydrolases"/>
    <property type="match status" value="1"/>
</dbReference>
<dbReference type="PANTHER" id="PTHR24198:SF169">
    <property type="entry name" value="NON-SPECIFIC SERINE_THREONINE PROTEIN KINASE"/>
    <property type="match status" value="1"/>
</dbReference>
<dbReference type="Pfam" id="PF23748">
    <property type="entry name" value="Beta-prop_LRRK2"/>
    <property type="match status" value="1"/>
</dbReference>
<dbReference type="SMART" id="SM00369">
    <property type="entry name" value="LRR_TYP"/>
    <property type="match status" value="9"/>
</dbReference>
<feature type="repeat" description="ANK" evidence="13">
    <location>
        <begin position="110"/>
        <end position="142"/>
    </location>
</feature>
<dbReference type="InterPro" id="IPR011047">
    <property type="entry name" value="Quinoprotein_ADH-like_sf"/>
</dbReference>
<evidence type="ECO:0000256" key="12">
    <source>
        <dbReference type="ARBA" id="ARBA00048679"/>
    </source>
</evidence>
<feature type="repeat" description="ANK" evidence="13">
    <location>
        <begin position="74"/>
        <end position="106"/>
    </location>
</feature>
<dbReference type="PROSITE" id="PS50088">
    <property type="entry name" value="ANK_REPEAT"/>
    <property type="match status" value="2"/>
</dbReference>
<evidence type="ECO:0000256" key="7">
    <source>
        <dbReference type="ARBA" id="ARBA00022741"/>
    </source>
</evidence>
<keyword evidence="6" id="KW-0677">Repeat</keyword>
<dbReference type="InterPro" id="IPR011009">
    <property type="entry name" value="Kinase-like_dom_sf"/>
</dbReference>
<dbReference type="Pfam" id="PF12799">
    <property type="entry name" value="LRR_4"/>
    <property type="match status" value="1"/>
</dbReference>
<keyword evidence="8" id="KW-0418">Kinase</keyword>
<evidence type="ECO:0000256" key="3">
    <source>
        <dbReference type="ARBA" id="ARBA00022527"/>
    </source>
</evidence>
<evidence type="ECO:0000256" key="9">
    <source>
        <dbReference type="ARBA" id="ARBA00022840"/>
    </source>
</evidence>
<evidence type="ECO:0000256" key="4">
    <source>
        <dbReference type="ARBA" id="ARBA00022614"/>
    </source>
</evidence>
<organism evidence="18 19">
    <name type="scientific">Daphnia galeata</name>
    <dbReference type="NCBI Taxonomy" id="27404"/>
    <lineage>
        <taxon>Eukaryota</taxon>
        <taxon>Metazoa</taxon>
        <taxon>Ecdysozoa</taxon>
        <taxon>Arthropoda</taxon>
        <taxon>Crustacea</taxon>
        <taxon>Branchiopoda</taxon>
        <taxon>Diplostraca</taxon>
        <taxon>Cladocera</taxon>
        <taxon>Anomopoda</taxon>
        <taxon>Daphniidae</taxon>
        <taxon>Daphnia</taxon>
    </lineage>
</organism>
<protein>
    <recommendedName>
        <fullName evidence="2">non-specific serine/threonine protein kinase</fullName>
        <ecNumber evidence="2">2.7.11.1</ecNumber>
    </recommendedName>
</protein>
<proteinExistence type="predicted"/>
<dbReference type="Gene3D" id="3.80.10.10">
    <property type="entry name" value="Ribonuclease Inhibitor"/>
    <property type="match status" value="3"/>
</dbReference>
<dbReference type="SUPFAM" id="SSF56112">
    <property type="entry name" value="Protein kinase-like (PK-like)"/>
    <property type="match status" value="1"/>
</dbReference>
<dbReference type="GO" id="GO:0005525">
    <property type="term" value="F:GTP binding"/>
    <property type="evidence" value="ECO:0007669"/>
    <property type="project" value="UniProtKB-KW"/>
</dbReference>
<dbReference type="Pfam" id="PF16095">
    <property type="entry name" value="COR-A"/>
    <property type="match status" value="1"/>
</dbReference>
<dbReference type="GO" id="GO:0009966">
    <property type="term" value="P:regulation of signal transduction"/>
    <property type="evidence" value="ECO:0007669"/>
    <property type="project" value="UniProtKB-ARBA"/>
</dbReference>
<dbReference type="InterPro" id="IPR008271">
    <property type="entry name" value="Ser/Thr_kinase_AS"/>
</dbReference>
<dbReference type="InterPro" id="IPR036770">
    <property type="entry name" value="Ankyrin_rpt-contain_sf"/>
</dbReference>
<evidence type="ECO:0000256" key="13">
    <source>
        <dbReference type="PROSITE-ProRule" id="PRU00023"/>
    </source>
</evidence>
<dbReference type="PROSITE" id="PS00108">
    <property type="entry name" value="PROTEIN_KINASE_ST"/>
    <property type="match status" value="1"/>
</dbReference>
<evidence type="ECO:0000256" key="11">
    <source>
        <dbReference type="ARBA" id="ARBA00047899"/>
    </source>
</evidence>
<name>A0A8J2RLG8_9CRUS</name>
<dbReference type="InterPro" id="IPR000719">
    <property type="entry name" value="Prot_kinase_dom"/>
</dbReference>
<dbReference type="PANTHER" id="PTHR24198">
    <property type="entry name" value="ANKYRIN REPEAT AND PROTEIN KINASE DOMAIN-CONTAINING PROTEIN"/>
    <property type="match status" value="1"/>
</dbReference>
<keyword evidence="5" id="KW-0808">Transferase</keyword>
<evidence type="ECO:0000313" key="18">
    <source>
        <dbReference type="EMBL" id="CAH0101707.1"/>
    </source>
</evidence>
<keyword evidence="7 14" id="KW-0547">Nucleotide-binding</keyword>
<evidence type="ECO:0000256" key="6">
    <source>
        <dbReference type="ARBA" id="ARBA00022737"/>
    </source>
</evidence>
<feature type="domain" description="Roc" evidence="17">
    <location>
        <begin position="1069"/>
        <end position="1283"/>
    </location>
</feature>
<dbReference type="GO" id="GO:0005737">
    <property type="term" value="C:cytoplasm"/>
    <property type="evidence" value="ECO:0007669"/>
    <property type="project" value="UniProtKB-ARBA"/>
</dbReference>
<feature type="compositionally biased region" description="Basic residues" evidence="15">
    <location>
        <begin position="1475"/>
        <end position="1487"/>
    </location>
</feature>
<dbReference type="PROSITE" id="PS51450">
    <property type="entry name" value="LRR"/>
    <property type="match status" value="4"/>
</dbReference>
<dbReference type="Gene3D" id="1.25.40.20">
    <property type="entry name" value="Ankyrin repeat-containing domain"/>
    <property type="match status" value="3"/>
</dbReference>
<dbReference type="Proteomes" id="UP000789390">
    <property type="component" value="Unassembled WGS sequence"/>
</dbReference>
<dbReference type="PROSITE" id="PS50297">
    <property type="entry name" value="ANK_REP_REGION"/>
    <property type="match status" value="2"/>
</dbReference>
<dbReference type="Pfam" id="PF00069">
    <property type="entry name" value="Pkinase"/>
    <property type="match status" value="1"/>
</dbReference>
<dbReference type="Gene3D" id="3.30.70.1390">
    <property type="entry name" value="ROC domain from the Parkinson's disease-associated leucine-rich repeat kinase 2"/>
    <property type="match status" value="1"/>
</dbReference>
<dbReference type="Pfam" id="PF13855">
    <property type="entry name" value="LRR_8"/>
    <property type="match status" value="1"/>
</dbReference>
<evidence type="ECO:0000256" key="5">
    <source>
        <dbReference type="ARBA" id="ARBA00022679"/>
    </source>
</evidence>
<evidence type="ECO:0000256" key="15">
    <source>
        <dbReference type="SAM" id="MobiDB-lite"/>
    </source>
</evidence>
<feature type="binding site" evidence="14">
    <location>
        <position position="1893"/>
    </location>
    <ligand>
        <name>ATP</name>
        <dbReference type="ChEBI" id="CHEBI:30616"/>
    </ligand>
</feature>
<dbReference type="PROSITE" id="PS51424">
    <property type="entry name" value="ROC"/>
    <property type="match status" value="1"/>
</dbReference>
<dbReference type="GO" id="GO:0005524">
    <property type="term" value="F:ATP binding"/>
    <property type="evidence" value="ECO:0007669"/>
    <property type="project" value="UniProtKB-UniRule"/>
</dbReference>
<dbReference type="PROSITE" id="PS00107">
    <property type="entry name" value="PROTEIN_KINASE_ATP"/>
    <property type="match status" value="1"/>
</dbReference>
<feature type="region of interest" description="Disordered" evidence="15">
    <location>
        <begin position="1475"/>
        <end position="1505"/>
    </location>
</feature>
<dbReference type="InterPro" id="IPR003591">
    <property type="entry name" value="Leu-rich_rpt_typical-subtyp"/>
</dbReference>
<dbReference type="InterPro" id="IPR017441">
    <property type="entry name" value="Protein_kinase_ATP_BS"/>
</dbReference>
<comment type="catalytic activity">
    <reaction evidence="12">
        <text>L-seryl-[protein] + ATP = O-phospho-L-seryl-[protein] + ADP + H(+)</text>
        <dbReference type="Rhea" id="RHEA:17989"/>
        <dbReference type="Rhea" id="RHEA-COMP:9863"/>
        <dbReference type="Rhea" id="RHEA-COMP:11604"/>
        <dbReference type="ChEBI" id="CHEBI:15378"/>
        <dbReference type="ChEBI" id="CHEBI:29999"/>
        <dbReference type="ChEBI" id="CHEBI:30616"/>
        <dbReference type="ChEBI" id="CHEBI:83421"/>
        <dbReference type="ChEBI" id="CHEBI:456216"/>
        <dbReference type="EC" id="2.7.11.1"/>
    </reaction>
</comment>
<sequence length="2583" mass="289710">MRSKSFVDKFSNYVNFPADFAISSMSTPNIPNTDDLEDFPGRLLHQAALWDNAELLEDLLHADQLQHIDGVDAWGRTPLHAAATTENSSCLRILLQSGADPNIPCGPRGEYRTSLHITAEYGHVNNLRLLLCHEAHIDIRDGLGFSALELAVKGGHIECATALKTAQATHEASRIETFNGLLKACIEGNPDLMLKLFKELKEDLKLVINMTVEGSNTLLFKASEVGHKEIVNLLLINGADARVHPVTKYSPLYIACYNGHKEIAELLLRKFPELVQTPTVEKWFPSHGCCIQGHHQVLDLLLKFQYPSCILKKYTDKTGNYEYELPFDINAKDVSGQTVLYIAAYMGSMKMVEIILKFRVKGRMLKSCEPTTTMLSVESVTAKRRISDSIQALMSRLNVNLKTDTVTSDANINQTLSPVDVDIYCDHGTQTALHVAVKSKNFAISSLILGAGANPNLTIYLNEEELSKLRSRTALDEYVFTGSTVLVEAVRYRDMGMIDLLLKHGARDVESKALYVAVQAKDDIITAKLLALKSHIDRENTINKKAGSPSESRGFASFSQVFPTNAVMINWHGQQCLEYIRPQWLSEAAVSLNPKMKLHPRAHHVALHSITRIDLSNNVVIELPPCVFQLQSLRHLNVAQNKIERLPSGLYNCPLLEELMLQDNRLDFLPDALFKLPSLTVLDVSNNKLQQFPIDIWTAPKLKEMNASFNLLIDLPNFLTDLAVEIIGIGELGKKLDLSISRGTYTTSEKSSISFSDENNLEDARMMRSMQLATINLTPQELMHHSLWSHTVEINETLPTDNDGPQSCSQLIHLNLAHNNFSTIPASLACIAVNLIRLNLSFNKLTDIGPLCNYPHSLKQLDVSHNQIENWPPFSSWDILSDEPMSPMSTSSPFLCSSPTVTCFAGIDRNSPKTPVIQGRKFHKASKVVACSHRRHHKLENLRTLILGDNQLTGIHLWCDEGFEDDVDAHMSSTHKSKLLFPNLSALDVSNNKIREIPNAIHELNNLSVFNVSGNSDIVELPPRMGLLSKLWNLNTRGCNLQEPLRSMIESKKYKTMDVVGYLKSVLEDARPYARMKLMLVGVQGIGKTSLLEQLRQEGTGSYKKKPPEHWAKRMGNRNIHSRTPRGVNLSTVGVDIGDWTYDKKVKGHGPVTFRTWDFAGQKEYYATHQYFLSKRSLYLVLWRITDGVKGIDEIFHWLVNIQARAPNSPVLIVGTHFDLVKDTFPSSYSEDLQQLVRDRFINVVDAEKCGLPRVLDTIEISCRTRHNVRLLCNLIYDAVFSLKLPGSKERMLEQRIPATYLALEDVIGYLATEQKNNGRDPVLSSERYRIGVSHIMSSRFRMSFRDTAELNQATAFLHENGVMLHYEDATLKDLYFLDPQWLCDMLAHVVTIREINPFAPNGIMRLEDLQLVFRSSTSAPTEAQAYVVNLLNKFEVALTWDSRTLLIPSLLPTEDQTAYGLPGSDVRIKIPVRSRGRTSRPRKGPRFNRAVSMPSRPGAAAGVKGFSVEEPVTDDRCEISFQSDMETAIYRLLLLSYVPTGFWSRLITRLLAEDNIVDTLRSYFNVPRHVDAELTQSLQWKAEWRCWQTGIELHYLGTTLLRIKEVANRVGVSPFDYRAFRFIAKQEGHWSELDTSSTAMIEIFLPNETIAIRKPIFDRPDGQPFNKNSVQGYQTFALEPSVESVTKLLTIAVDHIDTLLEDWYPILGTRFVHTSEGKYLVTRLVPCPMCLCGVHPPADSPHERPQENQQFFPLKTEPVARGSRNSARSDGADSGVGQESPVLSRKTSTEDHSSIHDLLRPHSSNSEIVYSFTIEECILQSHENRHVHCPIHNDIHLAQVAPDTMFMDIGDRNIVSGQNLKRGTLLGRGAFGFVYRATANINGNPNAEVAVKMLQPIDPGHEARPSVIQIYKAAINQWERDPLQYACKAYCTARQELAILLTLRHTNIVPLVGLCTEPLALVLDLAPLGALDSNLRNYRRSGAKLNLSVIQQIVIQIAKALEYLHQQRIIYRDLKSENVLVWALPGPGERKMDSKVDVKLADYGISRLSLPTGAKGFGGTEGFMAPEIMRFNGEEEYTDKVDCFSFGMFLYELLTLRQPFESHESVKEFILEGGRPSISPRDATYPVYLLDLMVLCWNQQPKDRPTASQIVSIASAPEFTHLLDVVSLNHSGFCTDGVAVPVSNTADETLHELWLSSTACQVDLLLASSQPPEIANGCGSWLDYYSLQSEIDQPITAACLVSESLWLGDARGQIFCFSTRSYQCLFRYALEPDSSSTSSIRRLIHLSSLHRVAVALANGRLFLCRDDFIPLMSTQGEGTFVMTELGLGGSGSPLHCMAAIYSTTKGKVELWCGQSQGNICIFGLGEGVVTGQEVINHYDPILPGLEVLQMVAVDNLLIENNVDVFDYEEETKYENSPDTTSPVVWSYVYPGCVVYRWCTNTRRILHRLDCSKLAPCSESLQSISIEEHLSPGRCQVTSLAVQGREIYIGTTWGCLIVAEASSLRPITVFRPYEDEVRLILPLSSYDKDKEKQSALVATIGKGYRNLLHRYGSWPHLQSSSALRIPERQRNMQVLLWRAGDWI</sequence>
<reference evidence="18" key="1">
    <citation type="submission" date="2021-11" db="EMBL/GenBank/DDBJ databases">
        <authorList>
            <person name="Schell T."/>
        </authorList>
    </citation>
    <scope>NUCLEOTIDE SEQUENCE</scope>
    <source>
        <strain evidence="18">M5</strain>
    </source>
</reference>
<keyword evidence="10 13" id="KW-0040">ANK repeat</keyword>
<dbReference type="SMART" id="SM00364">
    <property type="entry name" value="LRR_BAC"/>
    <property type="match status" value="8"/>
</dbReference>
<evidence type="ECO:0000256" key="2">
    <source>
        <dbReference type="ARBA" id="ARBA00012513"/>
    </source>
</evidence>
<dbReference type="EC" id="2.7.11.1" evidence="2"/>
<dbReference type="InterPro" id="IPR056602">
    <property type="entry name" value="Beta-prop_LRRK2"/>
</dbReference>
<dbReference type="FunFam" id="1.10.510.10:FF:002474">
    <property type="match status" value="1"/>
</dbReference>
<feature type="compositionally biased region" description="Basic and acidic residues" evidence="15">
    <location>
        <begin position="1788"/>
        <end position="1799"/>
    </location>
</feature>
<keyword evidence="19" id="KW-1185">Reference proteome</keyword>
<dbReference type="SMART" id="SM00220">
    <property type="entry name" value="S_TKc"/>
    <property type="match status" value="1"/>
</dbReference>
<keyword evidence="3" id="KW-0723">Serine/threonine-protein kinase</keyword>
<evidence type="ECO:0000259" key="17">
    <source>
        <dbReference type="PROSITE" id="PS51424"/>
    </source>
</evidence>
<keyword evidence="4" id="KW-0433">Leucine-rich repeat</keyword>
<evidence type="ECO:0000256" key="1">
    <source>
        <dbReference type="ARBA" id="ARBA00001946"/>
    </source>
</evidence>
<dbReference type="InterPro" id="IPR032675">
    <property type="entry name" value="LRR_dom_sf"/>
</dbReference>
<feature type="domain" description="Protein kinase" evidence="16">
    <location>
        <begin position="1861"/>
        <end position="2160"/>
    </location>
</feature>
<gene>
    <name evidence="18" type="ORF">DGAL_LOCUS4046</name>
</gene>
<dbReference type="InterPro" id="IPR002110">
    <property type="entry name" value="Ankyrin_rpt"/>
</dbReference>
<dbReference type="Pfam" id="PF08477">
    <property type="entry name" value="Roc"/>
    <property type="match status" value="1"/>
</dbReference>
<dbReference type="PROSITE" id="PS50011">
    <property type="entry name" value="PROTEIN_KINASE_DOM"/>
    <property type="match status" value="1"/>
</dbReference>
<comment type="cofactor">
    <cofactor evidence="1">
        <name>Mg(2+)</name>
        <dbReference type="ChEBI" id="CHEBI:18420"/>
    </cofactor>
</comment>
<dbReference type="InterPro" id="IPR001611">
    <property type="entry name" value="Leu-rich_rpt"/>
</dbReference>
<comment type="caution">
    <text evidence="18">The sequence shown here is derived from an EMBL/GenBank/DDBJ whole genome shotgun (WGS) entry which is preliminary data.</text>
</comment>
<dbReference type="InterPro" id="IPR027417">
    <property type="entry name" value="P-loop_NTPase"/>
</dbReference>
<dbReference type="InterPro" id="IPR020859">
    <property type="entry name" value="ROC"/>
</dbReference>
<dbReference type="InterPro" id="IPR032171">
    <property type="entry name" value="COR-A"/>
</dbReference>
<dbReference type="OrthoDB" id="10252328at2759"/>
<feature type="region of interest" description="Disordered" evidence="15">
    <location>
        <begin position="1739"/>
        <end position="1799"/>
    </location>
</feature>
<dbReference type="SUPFAM" id="SSF50998">
    <property type="entry name" value="Quinoprotein alcohol dehydrogenase-like"/>
    <property type="match status" value="1"/>
</dbReference>
<dbReference type="SUPFAM" id="SSF48403">
    <property type="entry name" value="Ankyrin repeat"/>
    <property type="match status" value="2"/>
</dbReference>
<accession>A0A8J2RLG8</accession>
<dbReference type="SUPFAM" id="SSF52540">
    <property type="entry name" value="P-loop containing nucleoside triphosphate hydrolases"/>
    <property type="match status" value="1"/>
</dbReference>
<comment type="catalytic activity">
    <reaction evidence="11">
        <text>L-threonyl-[protein] + ATP = O-phospho-L-threonyl-[protein] + ADP + H(+)</text>
        <dbReference type="Rhea" id="RHEA:46608"/>
        <dbReference type="Rhea" id="RHEA-COMP:11060"/>
        <dbReference type="Rhea" id="RHEA-COMP:11605"/>
        <dbReference type="ChEBI" id="CHEBI:15378"/>
        <dbReference type="ChEBI" id="CHEBI:30013"/>
        <dbReference type="ChEBI" id="CHEBI:30616"/>
        <dbReference type="ChEBI" id="CHEBI:61977"/>
        <dbReference type="ChEBI" id="CHEBI:456216"/>
        <dbReference type="EC" id="2.7.11.1"/>
    </reaction>
</comment>
<evidence type="ECO:0000313" key="19">
    <source>
        <dbReference type="Proteomes" id="UP000789390"/>
    </source>
</evidence>
<dbReference type="Pfam" id="PF12796">
    <property type="entry name" value="Ank_2"/>
    <property type="match status" value="2"/>
</dbReference>
<evidence type="ECO:0000256" key="10">
    <source>
        <dbReference type="ARBA" id="ARBA00023043"/>
    </source>
</evidence>